<feature type="transmembrane region" description="Helical" evidence="1">
    <location>
        <begin position="322"/>
        <end position="340"/>
    </location>
</feature>
<sequence length="499" mass="53382">MQLCPSPACPFRVRHGFAAEFEDHVERCRSCDGPLEQAAAAVDNALAWPGLARLCVTAVLVAALAGFATLLVPGFQAPDELRLTLGSDLVDTLGGALSFGELSLRPALSWLVLGAILVEFIALAFPAGRALRDDPAGRRKLQVFALLLALGGLVFKGWMSHRALVEFSPALFAIDVGVPSASLVILTHAAGLPLLLTLAFVNERWGLGHGISIALGALLVLELATALPANADLPRQLIVTFALLGAALVLLGRPARATAHGRRPLGQDPTHAPELGLGLVIPTSGLVAIHALYLGPLTISAVGQQLLAPTLDPEGIAALTRWLHLALVLGLTALFAWVFTRPQLLTQRWRRAFPRADPAILAREAQAIFRRGLLRSGLLTLAIVLLGREQLPALEVTILAAILLDLAHELRLRLREPELVPLATQLDVPGANALAAALALEHKPAVVQALHHRALYHLFGWWLPTRVLVRPRDLESARTLRDQIIARPESSAARSTQAF</sequence>
<feature type="transmembrane region" description="Helical" evidence="1">
    <location>
        <begin position="143"/>
        <end position="161"/>
    </location>
</feature>
<feature type="transmembrane region" description="Helical" evidence="1">
    <location>
        <begin position="181"/>
        <end position="201"/>
    </location>
</feature>
<evidence type="ECO:0000313" key="2">
    <source>
        <dbReference type="EMBL" id="PRP97504.1"/>
    </source>
</evidence>
<feature type="transmembrane region" description="Helical" evidence="1">
    <location>
        <begin position="213"/>
        <end position="231"/>
    </location>
</feature>
<gene>
    <name evidence="2" type="ORF">ENSA5_33970</name>
</gene>
<organism evidence="2 3">
    <name type="scientific">Enhygromyxa salina</name>
    <dbReference type="NCBI Taxonomy" id="215803"/>
    <lineage>
        <taxon>Bacteria</taxon>
        <taxon>Pseudomonadati</taxon>
        <taxon>Myxococcota</taxon>
        <taxon>Polyangia</taxon>
        <taxon>Nannocystales</taxon>
        <taxon>Nannocystaceae</taxon>
        <taxon>Enhygromyxa</taxon>
    </lineage>
</organism>
<feature type="transmembrane region" description="Helical" evidence="1">
    <location>
        <begin position="107"/>
        <end position="131"/>
    </location>
</feature>
<feature type="transmembrane region" description="Helical" evidence="1">
    <location>
        <begin position="237"/>
        <end position="255"/>
    </location>
</feature>
<reference evidence="2 3" key="1">
    <citation type="submission" date="2018-03" db="EMBL/GenBank/DDBJ databases">
        <title>Draft Genome Sequences of the Obligatory Marine Myxobacteria Enhygromyxa salina SWB005.</title>
        <authorList>
            <person name="Poehlein A."/>
            <person name="Moghaddam J.A."/>
            <person name="Harms H."/>
            <person name="Alanjari M."/>
            <person name="Koenig G.M."/>
            <person name="Daniel R."/>
            <person name="Schaeberle T.F."/>
        </authorList>
    </citation>
    <scope>NUCLEOTIDE SEQUENCE [LARGE SCALE GENOMIC DNA]</scope>
    <source>
        <strain evidence="2 3">SWB005</strain>
    </source>
</reference>
<keyword evidence="1" id="KW-0472">Membrane</keyword>
<evidence type="ECO:0000313" key="3">
    <source>
        <dbReference type="Proteomes" id="UP000237968"/>
    </source>
</evidence>
<dbReference type="InterPro" id="IPR023201">
    <property type="entry name" value="SecY_dom_sf"/>
</dbReference>
<dbReference type="Proteomes" id="UP000237968">
    <property type="component" value="Unassembled WGS sequence"/>
</dbReference>
<keyword evidence="1" id="KW-0812">Transmembrane</keyword>
<name>A0A2S9XXD8_9BACT</name>
<keyword evidence="3" id="KW-1185">Reference proteome</keyword>
<dbReference type="Gene3D" id="1.10.3370.10">
    <property type="entry name" value="SecY subunit domain"/>
    <property type="match status" value="1"/>
</dbReference>
<feature type="transmembrane region" description="Helical" evidence="1">
    <location>
        <begin position="275"/>
        <end position="302"/>
    </location>
</feature>
<protein>
    <submittedName>
        <fullName evidence="2">Uncharacterized protein</fullName>
    </submittedName>
</protein>
<dbReference type="AlphaFoldDB" id="A0A2S9XXD8"/>
<dbReference type="EMBL" id="PVNK01000156">
    <property type="protein sequence ID" value="PRP97504.1"/>
    <property type="molecule type" value="Genomic_DNA"/>
</dbReference>
<feature type="transmembrane region" description="Helical" evidence="1">
    <location>
        <begin position="54"/>
        <end position="75"/>
    </location>
</feature>
<keyword evidence="1" id="KW-1133">Transmembrane helix</keyword>
<dbReference type="OrthoDB" id="5526876at2"/>
<evidence type="ECO:0000256" key="1">
    <source>
        <dbReference type="SAM" id="Phobius"/>
    </source>
</evidence>
<dbReference type="RefSeq" id="WP_106392749.1">
    <property type="nucleotide sequence ID" value="NZ_PVNK01000156.1"/>
</dbReference>
<proteinExistence type="predicted"/>
<comment type="caution">
    <text evidence="2">The sequence shown here is derived from an EMBL/GenBank/DDBJ whole genome shotgun (WGS) entry which is preliminary data.</text>
</comment>
<accession>A0A2S9XXD8</accession>